<dbReference type="InterPro" id="IPR000713">
    <property type="entry name" value="Mur_ligase_N"/>
</dbReference>
<comment type="similarity">
    <text evidence="14">Belongs to the MurCDEF family.</text>
</comment>
<organism evidence="18 19">
    <name type="scientific">Candidatus Gottesmanbacteria bacterium GW2011_GWA1_44_24b</name>
    <dbReference type="NCBI Taxonomy" id="1618437"/>
    <lineage>
        <taxon>Bacteria</taxon>
        <taxon>Candidatus Gottesmaniibacteriota</taxon>
    </lineage>
</organism>
<name>A0A0G1IQB6_9BACT</name>
<keyword evidence="4 14" id="KW-0963">Cytoplasm</keyword>
<feature type="domain" description="Mur ligase C-terminal" evidence="16">
    <location>
        <begin position="326"/>
        <end position="457"/>
    </location>
</feature>
<dbReference type="GO" id="GO:0005524">
    <property type="term" value="F:ATP binding"/>
    <property type="evidence" value="ECO:0007669"/>
    <property type="project" value="UniProtKB-UniRule"/>
</dbReference>
<evidence type="ECO:0000259" key="15">
    <source>
        <dbReference type="Pfam" id="PF01225"/>
    </source>
</evidence>
<comment type="subcellular location">
    <subcellularLocation>
        <location evidence="1 14">Cytoplasm</location>
    </subcellularLocation>
</comment>
<dbReference type="InterPro" id="IPR036565">
    <property type="entry name" value="Mur-like_cat_sf"/>
</dbReference>
<evidence type="ECO:0000313" key="19">
    <source>
        <dbReference type="Proteomes" id="UP000034521"/>
    </source>
</evidence>
<evidence type="ECO:0000256" key="9">
    <source>
        <dbReference type="ARBA" id="ARBA00022960"/>
    </source>
</evidence>
<dbReference type="EC" id="6.3.2.8" evidence="3 14"/>
<dbReference type="GO" id="GO:0009252">
    <property type="term" value="P:peptidoglycan biosynthetic process"/>
    <property type="evidence" value="ECO:0007669"/>
    <property type="project" value="UniProtKB-UniRule"/>
</dbReference>
<keyword evidence="9 14" id="KW-0133">Cell shape</keyword>
<dbReference type="Pfam" id="PF08245">
    <property type="entry name" value="Mur_ligase_M"/>
    <property type="match status" value="1"/>
</dbReference>
<keyword evidence="8 14" id="KW-0067">ATP-binding</keyword>
<accession>A0A0G1IQB6</accession>
<dbReference type="GO" id="GO:0008763">
    <property type="term" value="F:UDP-N-acetylmuramate-L-alanine ligase activity"/>
    <property type="evidence" value="ECO:0007669"/>
    <property type="project" value="UniProtKB-UniRule"/>
</dbReference>
<comment type="function">
    <text evidence="14">Cell wall formation.</text>
</comment>
<dbReference type="InterPro" id="IPR005758">
    <property type="entry name" value="UDP-N-AcMur_Ala_ligase_MurC"/>
</dbReference>
<dbReference type="Gene3D" id="3.40.50.720">
    <property type="entry name" value="NAD(P)-binding Rossmann-like Domain"/>
    <property type="match status" value="1"/>
</dbReference>
<evidence type="ECO:0000259" key="17">
    <source>
        <dbReference type="Pfam" id="PF08245"/>
    </source>
</evidence>
<dbReference type="InterPro" id="IPR013221">
    <property type="entry name" value="Mur_ligase_cen"/>
</dbReference>
<dbReference type="InterPro" id="IPR036615">
    <property type="entry name" value="Mur_ligase_C_dom_sf"/>
</dbReference>
<dbReference type="Pfam" id="PF01225">
    <property type="entry name" value="Mur_ligase"/>
    <property type="match status" value="1"/>
</dbReference>
<dbReference type="UniPathway" id="UPA00219"/>
<dbReference type="Pfam" id="PF02875">
    <property type="entry name" value="Mur_ligase_C"/>
    <property type="match status" value="1"/>
</dbReference>
<dbReference type="SUPFAM" id="SSF51984">
    <property type="entry name" value="MurCD N-terminal domain"/>
    <property type="match status" value="1"/>
</dbReference>
<comment type="catalytic activity">
    <reaction evidence="13 14">
        <text>UDP-N-acetyl-alpha-D-muramate + L-alanine + ATP = UDP-N-acetyl-alpha-D-muramoyl-L-alanine + ADP + phosphate + H(+)</text>
        <dbReference type="Rhea" id="RHEA:23372"/>
        <dbReference type="ChEBI" id="CHEBI:15378"/>
        <dbReference type="ChEBI" id="CHEBI:30616"/>
        <dbReference type="ChEBI" id="CHEBI:43474"/>
        <dbReference type="ChEBI" id="CHEBI:57972"/>
        <dbReference type="ChEBI" id="CHEBI:70757"/>
        <dbReference type="ChEBI" id="CHEBI:83898"/>
        <dbReference type="ChEBI" id="CHEBI:456216"/>
        <dbReference type="EC" id="6.3.2.8"/>
    </reaction>
</comment>
<dbReference type="GO" id="GO:0051301">
    <property type="term" value="P:cell division"/>
    <property type="evidence" value="ECO:0007669"/>
    <property type="project" value="UniProtKB-KW"/>
</dbReference>
<keyword evidence="10 14" id="KW-0573">Peptidoglycan synthesis</keyword>
<comment type="pathway">
    <text evidence="2 14">Cell wall biogenesis; peptidoglycan biosynthesis.</text>
</comment>
<feature type="binding site" evidence="14">
    <location>
        <begin position="120"/>
        <end position="126"/>
    </location>
    <ligand>
        <name>ATP</name>
        <dbReference type="ChEBI" id="CHEBI:30616"/>
    </ligand>
</feature>
<evidence type="ECO:0000256" key="12">
    <source>
        <dbReference type="ARBA" id="ARBA00023316"/>
    </source>
</evidence>
<evidence type="ECO:0000256" key="13">
    <source>
        <dbReference type="ARBA" id="ARBA00047833"/>
    </source>
</evidence>
<dbReference type="SUPFAM" id="SSF53623">
    <property type="entry name" value="MurD-like peptide ligases, catalytic domain"/>
    <property type="match status" value="1"/>
</dbReference>
<dbReference type="GO" id="GO:0005737">
    <property type="term" value="C:cytoplasm"/>
    <property type="evidence" value="ECO:0007669"/>
    <property type="project" value="UniProtKB-SubCell"/>
</dbReference>
<dbReference type="SUPFAM" id="SSF53244">
    <property type="entry name" value="MurD-like peptide ligases, peptide-binding domain"/>
    <property type="match status" value="1"/>
</dbReference>
<feature type="domain" description="Mur ligase central" evidence="17">
    <location>
        <begin position="189"/>
        <end position="304"/>
    </location>
</feature>
<dbReference type="HAMAP" id="MF_00046">
    <property type="entry name" value="MurC"/>
    <property type="match status" value="1"/>
</dbReference>
<evidence type="ECO:0000256" key="4">
    <source>
        <dbReference type="ARBA" id="ARBA00022490"/>
    </source>
</evidence>
<evidence type="ECO:0000256" key="1">
    <source>
        <dbReference type="ARBA" id="ARBA00004496"/>
    </source>
</evidence>
<dbReference type="PATRIC" id="fig|1618437.3.peg.193"/>
<protein>
    <recommendedName>
        <fullName evidence="3 14">UDP-N-acetylmuramate--L-alanine ligase</fullName>
        <ecNumber evidence="3 14">6.3.2.8</ecNumber>
    </recommendedName>
    <alternativeName>
        <fullName evidence="14">UDP-N-acetylmuramoyl-L-alanine synthetase</fullName>
    </alternativeName>
</protein>
<evidence type="ECO:0000256" key="5">
    <source>
        <dbReference type="ARBA" id="ARBA00022598"/>
    </source>
</evidence>
<evidence type="ECO:0000256" key="8">
    <source>
        <dbReference type="ARBA" id="ARBA00022840"/>
    </source>
</evidence>
<feature type="domain" description="Mur ligase N-terminal catalytic" evidence="15">
    <location>
        <begin position="11"/>
        <end position="111"/>
    </location>
</feature>
<dbReference type="AlphaFoldDB" id="A0A0G1IQB6"/>
<keyword evidence="6 14" id="KW-0132">Cell division</keyword>
<dbReference type="NCBIfam" id="TIGR01082">
    <property type="entry name" value="murC"/>
    <property type="match status" value="1"/>
</dbReference>
<reference evidence="18 19" key="1">
    <citation type="journal article" date="2015" name="Nature">
        <title>rRNA introns, odd ribosomes, and small enigmatic genomes across a large radiation of phyla.</title>
        <authorList>
            <person name="Brown C.T."/>
            <person name="Hug L.A."/>
            <person name="Thomas B.C."/>
            <person name="Sharon I."/>
            <person name="Castelle C.J."/>
            <person name="Singh A."/>
            <person name="Wilkins M.J."/>
            <person name="Williams K.H."/>
            <person name="Banfield J.F."/>
        </authorList>
    </citation>
    <scope>NUCLEOTIDE SEQUENCE [LARGE SCALE GENOMIC DNA]</scope>
</reference>
<keyword evidence="5 14" id="KW-0436">Ligase</keyword>
<evidence type="ECO:0000256" key="3">
    <source>
        <dbReference type="ARBA" id="ARBA00012211"/>
    </source>
</evidence>
<evidence type="ECO:0000256" key="10">
    <source>
        <dbReference type="ARBA" id="ARBA00022984"/>
    </source>
</evidence>
<dbReference type="Gene3D" id="3.40.1190.10">
    <property type="entry name" value="Mur-like, catalytic domain"/>
    <property type="match status" value="1"/>
</dbReference>
<dbReference type="Proteomes" id="UP000034521">
    <property type="component" value="Unassembled WGS sequence"/>
</dbReference>
<evidence type="ECO:0000313" key="18">
    <source>
        <dbReference type="EMBL" id="KKT61340.1"/>
    </source>
</evidence>
<dbReference type="InterPro" id="IPR004101">
    <property type="entry name" value="Mur_ligase_C"/>
</dbReference>
<comment type="caution">
    <text evidence="18">The sequence shown here is derived from an EMBL/GenBank/DDBJ whole genome shotgun (WGS) entry which is preliminary data.</text>
</comment>
<dbReference type="PANTHER" id="PTHR43445">
    <property type="entry name" value="UDP-N-ACETYLMURAMATE--L-ALANINE LIGASE-RELATED"/>
    <property type="match status" value="1"/>
</dbReference>
<evidence type="ECO:0000259" key="16">
    <source>
        <dbReference type="Pfam" id="PF02875"/>
    </source>
</evidence>
<sequence length="474" mass="52458">MDIHASKLRFIHFVGIKGVAMTALAIYCKEKRMTVTGSDVEEDFPTKESLEKNGIVPYKGFSADHLNLVNKPDLVVFTGAHGGCDNIEAVTAKRLGIEIMPHGRALGFFMDGSVQVSVAGSHGKTTTSAMIATIFSNSHKDPSYAIGCGDIRGLGYAGHFGKGREFIAEADEYVTDPTHDPTPRFLWQRPHVLVVTNIDYDHPDVYKSLDQVKNAFISLKDQEEGIAVTIVNADDPNSSLLLHGKEILTYGFSGSSDFRITNVTYQQGKTIFEGSLRGMAIEPFALRVPGKHNVLNAAAAICACYSLGISWEDILHGISLFEGTKRRFELIGESANVTVFDDYAHHPREIEATLEGIRLWYPHTRIITIFQPHTFSRTKALFSQFGTCFTKSDIVCIADIYASAREQENLGVTSKILVEEISKHQKDVYYVKDLGGTITFLKKHKKEGDIILCMGAGDIYGWGNRIVQELRVRS</sequence>
<dbReference type="PANTHER" id="PTHR43445:SF3">
    <property type="entry name" value="UDP-N-ACETYLMURAMATE--L-ALANINE LIGASE"/>
    <property type="match status" value="1"/>
</dbReference>
<gene>
    <name evidence="14" type="primary">murC</name>
    <name evidence="18" type="ORF">UW52_C0005G0012</name>
</gene>
<keyword evidence="11 14" id="KW-0131">Cell cycle</keyword>
<evidence type="ECO:0000256" key="11">
    <source>
        <dbReference type="ARBA" id="ARBA00023306"/>
    </source>
</evidence>
<dbReference type="InterPro" id="IPR050061">
    <property type="entry name" value="MurCDEF_pg_biosynth"/>
</dbReference>
<dbReference type="EMBL" id="LCIQ01000005">
    <property type="protein sequence ID" value="KKT61340.1"/>
    <property type="molecule type" value="Genomic_DNA"/>
</dbReference>
<evidence type="ECO:0000256" key="2">
    <source>
        <dbReference type="ARBA" id="ARBA00004752"/>
    </source>
</evidence>
<keyword evidence="12 14" id="KW-0961">Cell wall biogenesis/degradation</keyword>
<evidence type="ECO:0000256" key="14">
    <source>
        <dbReference type="HAMAP-Rule" id="MF_00046"/>
    </source>
</evidence>
<dbReference type="GO" id="GO:0071555">
    <property type="term" value="P:cell wall organization"/>
    <property type="evidence" value="ECO:0007669"/>
    <property type="project" value="UniProtKB-KW"/>
</dbReference>
<keyword evidence="7 14" id="KW-0547">Nucleotide-binding</keyword>
<evidence type="ECO:0000256" key="7">
    <source>
        <dbReference type="ARBA" id="ARBA00022741"/>
    </source>
</evidence>
<dbReference type="Gene3D" id="3.90.190.20">
    <property type="entry name" value="Mur ligase, C-terminal domain"/>
    <property type="match status" value="1"/>
</dbReference>
<proteinExistence type="inferred from homology"/>
<evidence type="ECO:0000256" key="6">
    <source>
        <dbReference type="ARBA" id="ARBA00022618"/>
    </source>
</evidence>
<dbReference type="GO" id="GO:0008360">
    <property type="term" value="P:regulation of cell shape"/>
    <property type="evidence" value="ECO:0007669"/>
    <property type="project" value="UniProtKB-KW"/>
</dbReference>